<evidence type="ECO:0000259" key="4">
    <source>
        <dbReference type="PROSITE" id="PS50003"/>
    </source>
</evidence>
<feature type="domain" description="PH" evidence="4">
    <location>
        <begin position="1102"/>
        <end position="1267"/>
    </location>
</feature>
<dbReference type="Gene3D" id="1.20.900.10">
    <property type="entry name" value="Dbl homology (DH) domain"/>
    <property type="match status" value="1"/>
</dbReference>
<dbReference type="SMART" id="SM00233">
    <property type="entry name" value="PH"/>
    <property type="match status" value="1"/>
</dbReference>
<evidence type="ECO:0008006" key="9">
    <source>
        <dbReference type="Google" id="ProtNLM"/>
    </source>
</evidence>
<evidence type="ECO:0000313" key="7">
    <source>
        <dbReference type="EMBL" id="KAK2600720.1"/>
    </source>
</evidence>
<organism evidence="7 8">
    <name type="scientific">Phomopsis amygdali</name>
    <name type="common">Fusicoccum amygdali</name>
    <dbReference type="NCBI Taxonomy" id="1214568"/>
    <lineage>
        <taxon>Eukaryota</taxon>
        <taxon>Fungi</taxon>
        <taxon>Dikarya</taxon>
        <taxon>Ascomycota</taxon>
        <taxon>Pezizomycotina</taxon>
        <taxon>Sordariomycetes</taxon>
        <taxon>Sordariomycetidae</taxon>
        <taxon>Diaporthales</taxon>
        <taxon>Diaporthaceae</taxon>
        <taxon>Diaporthe</taxon>
    </lineage>
</organism>
<sequence length="1696" mass="186132">MSFRGDGGRRYGHLPPIQYPVPGQEQHAYPARANSFNAGDDATLIDPDRQGESDPTRQAELFMTSPTGSAGHQRYHSQAPPTPSTYNPQDFGRSQSTLPYHPASRYASPAAPTATSYTPQPANYTPPTYDPSAYASVSSPQRQPSYQGYNSFAHNYTNSTVSQPSAASYGQSANPPYSPTYNHGNTSPQVLQSPGSNPQYGNSLPSPGQYSTHSTPSIASTGFHSTWAGNYPSNGTTSPQGSYASQAPYPNYIQMPVGPNYSAADPNAFISDNRSRSNSQMSALPSPPPHTQPGGVTRHPTNAPLPSRPVDHAPEDDEWNPIDDYMTQDSLMQDIEAELGGNAGAQRPRPINGNNLSDDDLDRLRRYDSRASTVQGPGGGSGVRRYDSTASTLNHDNVTATYDWEDDESDQEGAAGLAQMEQDLEEERRFSGNTPLSTTSTLPIMNPSLPTPAEEQVSGSDIEYAAGMDIGLFSGGYAGNLAYGNDVTSPPARSTSLQNRERPLPPPPVDQDPPYPDDDSDADYGAAMDYGGTGGLQAPTTQRLSFDEGDERVSLHSRASASESPVKEDLPDLFFHPGLSNRPLPALPPGSDTSSLLSVQSPNRAPYQHGYSLSADSRAAGADGVQGQLTQQQVERSISLSSHSNTPHVQVPGRSRTDAAEERKKALRAQQQQQLGLHPGTLHEGYESGTPSSVAYDMITLPTGRKKRFVPEKLSSSDVRRCAEPWALSSIANWLREMAEGEPDLKRKSIEEGLVKLFTTKVPTMNVADAETLSTMVTDRLYDAGILIEEEEWAKFGPGSLSGVLWQLTGSGCYAPKVHEIEIAGRCYSHHCTRTLKKASLDDLMTEESTTHADWATYYKLDKSMVEDKAAKEIERQNILHEVVTGEEDYMSQLDVIRLLYKDQLRAWQPPIIPPAKINGFVDKVFGKFDAIQQVNKEYLLAQLKYRQNEQGPWIVGFSDIFREWIRKAELPYLEFSTAYPLAQLAVRKEASRNVLFAQFLEHVRGHKRSNRLGWDTFLKSPITRLQRYSLLLQTCHKKMVQDSEEKANLTKAIDEIRAVTMKCDEAVARSKGKVDLHTLQTALILRPGFQSVLNLDHLGRQLIHRGDLARMGSKGVRWVDTHALLFDHYFILAKEYPSKDGRDKKYDVSKEPIPMPLLFLESKDDAPISKQKGITAPLARNAAVANGPGAAVNKTLTGVSDRPVLEHTQSGSSMSSMTRINTASSDPDNILWPFRVKHLGHEVYTLFAKSENERAAWCTKIIEAKEQHARALHAQNAEPFRLRVLADGAFAYDSFSVAGKAPGVAIQGTPLDRAIREIEQVYGTGRPPPVCRAQVNCATTFTAFGKSLIAIGTDYGVFISETSNPRGWTRSVQISRVTQIAVLDEFSVCLVTADRSLIAYPLEIIAPTANFPATGNDSARKAPQRLAKDVTFFATARMKERTLVFYKRKEGMHTTFKVLEPVFQRSSEKRPRIFGGRRGGAGSTETFRDFDEFYLPTECYSLNLFQSYVAVATAKGFEMLTLDKKQTMSVPSGLNLPAIANIANRIRDQRPLGMFKLNDQEFLLAYEDCAVYVDKHGEVSRTLIMEYSGKQKKARGATMFGQYLLLFNEDYVEVRNAENGRLRQIVAGRDVRVLDQGCRGPTGGGGVGAGAVAAGSADSKGTVKIAMSHPESKPGSPGVQIVLELLLNDGHDKTT</sequence>
<accession>A0AAD9S6K2</accession>
<feature type="compositionally biased region" description="Pro residues" evidence="3">
    <location>
        <begin position="504"/>
        <end position="514"/>
    </location>
</feature>
<feature type="compositionally biased region" description="Basic and acidic residues" evidence="3">
    <location>
        <begin position="655"/>
        <end position="664"/>
    </location>
</feature>
<feature type="compositionally biased region" description="Polar residues" evidence="3">
    <location>
        <begin position="135"/>
        <end position="245"/>
    </location>
</feature>
<keyword evidence="8" id="KW-1185">Reference proteome</keyword>
<feature type="region of interest" description="Disordered" evidence="3">
    <location>
        <begin position="431"/>
        <end position="457"/>
    </location>
</feature>
<evidence type="ECO:0000256" key="1">
    <source>
        <dbReference type="ARBA" id="ARBA00022553"/>
    </source>
</evidence>
<dbReference type="InterPro" id="IPR035899">
    <property type="entry name" value="DBL_dom_sf"/>
</dbReference>
<dbReference type="InterPro" id="IPR011993">
    <property type="entry name" value="PH-like_dom_sf"/>
</dbReference>
<keyword evidence="2" id="KW-0344">Guanine-nucleotide releasing factor</keyword>
<dbReference type="InterPro" id="IPR001180">
    <property type="entry name" value="CNH_dom"/>
</dbReference>
<dbReference type="Pfam" id="PF15405">
    <property type="entry name" value="PH_5"/>
    <property type="match status" value="1"/>
</dbReference>
<dbReference type="PROSITE" id="PS50010">
    <property type="entry name" value="DH_2"/>
    <property type="match status" value="1"/>
</dbReference>
<feature type="compositionally biased region" description="Polar residues" evidence="3">
    <location>
        <begin position="84"/>
        <end position="98"/>
    </location>
</feature>
<dbReference type="InterPro" id="IPR041675">
    <property type="entry name" value="PH_5"/>
</dbReference>
<evidence type="ECO:0000256" key="2">
    <source>
        <dbReference type="ARBA" id="ARBA00022658"/>
    </source>
</evidence>
<feature type="region of interest" description="Disordered" evidence="3">
    <location>
        <begin position="1"/>
        <end position="390"/>
    </location>
</feature>
<reference evidence="7" key="1">
    <citation type="submission" date="2023-06" db="EMBL/GenBank/DDBJ databases">
        <authorList>
            <person name="Noh H."/>
        </authorList>
    </citation>
    <scope>NUCLEOTIDE SEQUENCE</scope>
    <source>
        <strain evidence="7">DUCC20226</strain>
    </source>
</reference>
<evidence type="ECO:0000313" key="8">
    <source>
        <dbReference type="Proteomes" id="UP001265746"/>
    </source>
</evidence>
<dbReference type="GO" id="GO:0005085">
    <property type="term" value="F:guanyl-nucleotide exchange factor activity"/>
    <property type="evidence" value="ECO:0007669"/>
    <property type="project" value="UniProtKB-KW"/>
</dbReference>
<dbReference type="SUPFAM" id="SSF50729">
    <property type="entry name" value="PH domain-like"/>
    <property type="match status" value="1"/>
</dbReference>
<dbReference type="Pfam" id="PF00621">
    <property type="entry name" value="RhoGEF"/>
    <property type="match status" value="1"/>
</dbReference>
<feature type="compositionally biased region" description="Polar residues" evidence="3">
    <location>
        <begin position="270"/>
        <end position="283"/>
    </location>
</feature>
<feature type="compositionally biased region" description="Low complexity" evidence="3">
    <location>
        <begin position="99"/>
        <end position="122"/>
    </location>
</feature>
<gene>
    <name evidence="7" type="ORF">N8I77_010233</name>
</gene>
<feature type="region of interest" description="Disordered" evidence="3">
    <location>
        <begin position="1195"/>
        <end position="1221"/>
    </location>
</feature>
<dbReference type="PROSITE" id="PS50219">
    <property type="entry name" value="CNH"/>
    <property type="match status" value="1"/>
</dbReference>
<dbReference type="SMART" id="SM00325">
    <property type="entry name" value="RhoGEF"/>
    <property type="match status" value="1"/>
</dbReference>
<feature type="compositionally biased region" description="Polar residues" evidence="3">
    <location>
        <begin position="431"/>
        <end position="443"/>
    </location>
</feature>
<feature type="compositionally biased region" description="Basic and acidic residues" evidence="3">
    <location>
        <begin position="46"/>
        <end position="57"/>
    </location>
</feature>
<feature type="compositionally biased region" description="Polar residues" evidence="3">
    <location>
        <begin position="488"/>
        <end position="498"/>
    </location>
</feature>
<dbReference type="PROSITE" id="PS50003">
    <property type="entry name" value="PH_DOMAIN"/>
    <property type="match status" value="1"/>
</dbReference>
<dbReference type="Proteomes" id="UP001265746">
    <property type="component" value="Unassembled WGS sequence"/>
</dbReference>
<feature type="compositionally biased region" description="Polar residues" evidence="3">
    <location>
        <begin position="627"/>
        <end position="648"/>
    </location>
</feature>
<evidence type="ECO:0000259" key="6">
    <source>
        <dbReference type="PROSITE" id="PS50219"/>
    </source>
</evidence>
<proteinExistence type="predicted"/>
<dbReference type="PANTHER" id="PTHR46572">
    <property type="entry name" value="RHO1 GDP-GTP EXCHANGE PROTEIN 1-RELATED"/>
    <property type="match status" value="1"/>
</dbReference>
<dbReference type="InterPro" id="IPR000219">
    <property type="entry name" value="DH_dom"/>
</dbReference>
<dbReference type="EMBL" id="JAUJFL010000006">
    <property type="protein sequence ID" value="KAK2600720.1"/>
    <property type="molecule type" value="Genomic_DNA"/>
</dbReference>
<evidence type="ECO:0000259" key="5">
    <source>
        <dbReference type="PROSITE" id="PS50010"/>
    </source>
</evidence>
<dbReference type="InterPro" id="IPR001849">
    <property type="entry name" value="PH_domain"/>
</dbReference>
<feature type="domain" description="CNH" evidence="6">
    <location>
        <begin position="1333"/>
        <end position="1642"/>
    </location>
</feature>
<feature type="domain" description="DH" evidence="5">
    <location>
        <begin position="875"/>
        <end position="1067"/>
    </location>
</feature>
<evidence type="ECO:0000256" key="3">
    <source>
        <dbReference type="SAM" id="MobiDB-lite"/>
    </source>
</evidence>
<dbReference type="CDD" id="cd00160">
    <property type="entry name" value="RhoGEF"/>
    <property type="match status" value="1"/>
</dbReference>
<dbReference type="InterPro" id="IPR057283">
    <property type="entry name" value="RGF3_WH"/>
</dbReference>
<dbReference type="Pfam" id="PF23582">
    <property type="entry name" value="WHD_RGF3"/>
    <property type="match status" value="1"/>
</dbReference>
<feature type="region of interest" description="Disordered" evidence="3">
    <location>
        <begin position="488"/>
        <end position="689"/>
    </location>
</feature>
<dbReference type="Gene3D" id="2.30.29.30">
    <property type="entry name" value="Pleckstrin-homology domain (PH domain)/Phosphotyrosine-binding domain (PTB)"/>
    <property type="match status" value="1"/>
</dbReference>
<feature type="compositionally biased region" description="Polar residues" evidence="3">
    <location>
        <begin position="1208"/>
        <end position="1221"/>
    </location>
</feature>
<name>A0AAD9S6K2_PHOAM</name>
<feature type="compositionally biased region" description="Polar residues" evidence="3">
    <location>
        <begin position="591"/>
        <end position="603"/>
    </location>
</feature>
<dbReference type="PANTHER" id="PTHR46572:SF1">
    <property type="entry name" value="RHO1 GUANINE NUCLEOTIDE EXCHANGE FACTOR TUS1"/>
    <property type="match status" value="1"/>
</dbReference>
<dbReference type="Pfam" id="PF00780">
    <property type="entry name" value="CNH"/>
    <property type="match status" value="1"/>
</dbReference>
<protein>
    <recommendedName>
        <fullName evidence="9">Rho1 guanine nucleotide exchange factor 3</fullName>
    </recommendedName>
</protein>
<comment type="caution">
    <text evidence="7">The sequence shown here is derived from an EMBL/GenBank/DDBJ whole genome shotgun (WGS) entry which is preliminary data.</text>
</comment>
<keyword evidence="1" id="KW-0597">Phosphoprotein</keyword>
<dbReference type="SUPFAM" id="SSF48065">
    <property type="entry name" value="DBL homology domain (DH-domain)"/>
    <property type="match status" value="1"/>
</dbReference>
<dbReference type="SMART" id="SM00036">
    <property type="entry name" value="CNH"/>
    <property type="match status" value="1"/>
</dbReference>
<dbReference type="InterPro" id="IPR052233">
    <property type="entry name" value="Rho-type_GEFs"/>
</dbReference>